<proteinExistence type="predicted"/>
<dbReference type="AlphaFoldDB" id="F0Q6C1"/>
<accession>F0Q6C1</accession>
<evidence type="ECO:0000313" key="1">
    <source>
        <dbReference type="EMBL" id="ADX45674.1"/>
    </source>
</evidence>
<dbReference type="Proteomes" id="UP000002482">
    <property type="component" value="Chromosome"/>
</dbReference>
<organism evidence="1 2">
    <name type="scientific">Paracidovorax avenae (strain ATCC 19860 / DSM 7227 / CCUG 15838 / JCM 20985 / LMG 2117 / NCPPB 1011)</name>
    <name type="common">Acidovorax avenae</name>
    <dbReference type="NCBI Taxonomy" id="643561"/>
    <lineage>
        <taxon>Bacteria</taxon>
        <taxon>Pseudomonadati</taxon>
        <taxon>Pseudomonadota</taxon>
        <taxon>Betaproteobacteria</taxon>
        <taxon>Burkholderiales</taxon>
        <taxon>Comamonadaceae</taxon>
        <taxon>Paracidovorax</taxon>
    </lineage>
</organism>
<name>F0Q6C1_PARA1</name>
<dbReference type="OrthoDB" id="8562564at2"/>
<dbReference type="KEGG" id="aaa:Acav_1756"/>
<dbReference type="GeneID" id="34238492"/>
<dbReference type="HOGENOM" id="CLU_1276752_0_0_4"/>
<reference evidence="1" key="1">
    <citation type="submission" date="2011-02" db="EMBL/GenBank/DDBJ databases">
        <title>Complete sequence of Acidovorax avenae subsp. avenae ATCC 19860.</title>
        <authorList>
            <consortium name="US DOE Joint Genome Institute"/>
            <person name="Lucas S."/>
            <person name="Copeland A."/>
            <person name="Lapidus A."/>
            <person name="Cheng J.-F."/>
            <person name="Goodwin L."/>
            <person name="Pitluck S."/>
            <person name="Chertkov O."/>
            <person name="Held B."/>
            <person name="Detter J.C."/>
            <person name="Han C."/>
            <person name="Tapia R."/>
            <person name="Land M."/>
            <person name="Hauser L."/>
            <person name="Kyrpides N."/>
            <person name="Ivanova N."/>
            <person name="Ovchinnikova G."/>
            <person name="Pagani I."/>
            <person name="Gordon S."/>
            <person name="Woyke T."/>
        </authorList>
    </citation>
    <scope>NUCLEOTIDE SEQUENCE</scope>
    <source>
        <strain evidence="1">ATCC 19860</strain>
    </source>
</reference>
<dbReference type="RefSeq" id="WP_013594193.1">
    <property type="nucleotide sequence ID" value="NC_015138.1"/>
</dbReference>
<keyword evidence="2" id="KW-1185">Reference proteome</keyword>
<protein>
    <submittedName>
        <fullName evidence="1">Uncharacterized protein</fullName>
    </submittedName>
</protein>
<sequence length="237" mass="24937">MSPVPLFPRPGRPRLPRRSGALLSAVLAAALSAGCAQRPPAPEWEMNARGAADRATQAYLSGNDRVAVQEWRRAREETARTARPDLLARVVLLECATRVASLAQVGCPDFAPLRDGAAEAERAYADYLEGRAGGAEVELLPPAQRAALAGGAAALAGVEDPLARLLAAAVLHVRGQGGADVPRHAIDAASSQGWRRPLMAWLLLAEQDARASGDAQRADQLRQRLDVLEKAGAGGAR</sequence>
<gene>
    <name evidence="1" type="ordered locus">Acav_1756</name>
</gene>
<evidence type="ECO:0000313" key="2">
    <source>
        <dbReference type="Proteomes" id="UP000002482"/>
    </source>
</evidence>
<dbReference type="EMBL" id="CP002521">
    <property type="protein sequence ID" value="ADX45674.1"/>
    <property type="molecule type" value="Genomic_DNA"/>
</dbReference>